<keyword evidence="5" id="KW-0238">DNA-binding</keyword>
<dbReference type="Pfam" id="PF00172">
    <property type="entry name" value="Zn_clus"/>
    <property type="match status" value="1"/>
</dbReference>
<feature type="region of interest" description="Disordered" evidence="9">
    <location>
        <begin position="135"/>
        <end position="154"/>
    </location>
</feature>
<evidence type="ECO:0000256" key="8">
    <source>
        <dbReference type="SAM" id="Coils"/>
    </source>
</evidence>
<dbReference type="GO" id="GO:0000981">
    <property type="term" value="F:DNA-binding transcription factor activity, RNA polymerase II-specific"/>
    <property type="evidence" value="ECO:0007669"/>
    <property type="project" value="InterPro"/>
</dbReference>
<accession>A0AAJ8LLA5</accession>
<organism evidence="11 12">
    <name type="scientific">Kwoniella shandongensis</name>
    <dbReference type="NCBI Taxonomy" id="1734106"/>
    <lineage>
        <taxon>Eukaryota</taxon>
        <taxon>Fungi</taxon>
        <taxon>Dikarya</taxon>
        <taxon>Basidiomycota</taxon>
        <taxon>Agaricomycotina</taxon>
        <taxon>Tremellomycetes</taxon>
        <taxon>Tremellales</taxon>
        <taxon>Cryptococcaceae</taxon>
        <taxon>Kwoniella</taxon>
    </lineage>
</organism>
<dbReference type="PANTHER" id="PTHR31313:SF81">
    <property type="entry name" value="TY1 ENHANCER ACTIVATOR"/>
    <property type="match status" value="1"/>
</dbReference>
<feature type="coiled-coil region" evidence="8">
    <location>
        <begin position="52"/>
        <end position="79"/>
    </location>
</feature>
<dbReference type="EMBL" id="CP144057">
    <property type="protein sequence ID" value="WWD19837.1"/>
    <property type="molecule type" value="Genomic_DNA"/>
</dbReference>
<dbReference type="SUPFAM" id="SSF57701">
    <property type="entry name" value="Zn2/Cys6 DNA-binding domain"/>
    <property type="match status" value="1"/>
</dbReference>
<keyword evidence="6" id="KW-0804">Transcription</keyword>
<feature type="compositionally biased region" description="Polar residues" evidence="9">
    <location>
        <begin position="181"/>
        <end position="198"/>
    </location>
</feature>
<keyword evidence="12" id="KW-1185">Reference proteome</keyword>
<dbReference type="PROSITE" id="PS50048">
    <property type="entry name" value="ZN2_CY6_FUNGAL_2"/>
    <property type="match status" value="1"/>
</dbReference>
<keyword evidence="3" id="KW-0862">Zinc</keyword>
<evidence type="ECO:0000259" key="10">
    <source>
        <dbReference type="PROSITE" id="PS50048"/>
    </source>
</evidence>
<dbReference type="Pfam" id="PF04082">
    <property type="entry name" value="Fungal_trans"/>
    <property type="match status" value="1"/>
</dbReference>
<evidence type="ECO:0000256" key="3">
    <source>
        <dbReference type="ARBA" id="ARBA00022833"/>
    </source>
</evidence>
<dbReference type="KEGG" id="ksn:43588092"/>
<evidence type="ECO:0000256" key="2">
    <source>
        <dbReference type="ARBA" id="ARBA00022723"/>
    </source>
</evidence>
<dbReference type="InterPro" id="IPR051615">
    <property type="entry name" value="Transcr_Regulatory_Elem"/>
</dbReference>
<dbReference type="SMART" id="SM00066">
    <property type="entry name" value="GAL4"/>
    <property type="match status" value="1"/>
</dbReference>
<dbReference type="GeneID" id="43588092"/>
<dbReference type="SMART" id="SM00906">
    <property type="entry name" value="Fungal_trans"/>
    <property type="match status" value="1"/>
</dbReference>
<evidence type="ECO:0000256" key="1">
    <source>
        <dbReference type="ARBA" id="ARBA00004123"/>
    </source>
</evidence>
<feature type="domain" description="Zn(2)-C6 fungal-type" evidence="10">
    <location>
        <begin position="24"/>
        <end position="54"/>
    </location>
</feature>
<evidence type="ECO:0000256" key="7">
    <source>
        <dbReference type="ARBA" id="ARBA00023242"/>
    </source>
</evidence>
<gene>
    <name evidence="11" type="ORF">CI109_104304</name>
</gene>
<evidence type="ECO:0000313" key="11">
    <source>
        <dbReference type="EMBL" id="WWD19837.1"/>
    </source>
</evidence>
<feature type="region of interest" description="Disordered" evidence="9">
    <location>
        <begin position="181"/>
        <end position="203"/>
    </location>
</feature>
<dbReference type="InterPro" id="IPR036864">
    <property type="entry name" value="Zn2-C6_fun-type_DNA-bd_sf"/>
</dbReference>
<proteinExistence type="predicted"/>
<keyword evidence="2" id="KW-0479">Metal-binding</keyword>
<reference evidence="11" key="2">
    <citation type="submission" date="2024-01" db="EMBL/GenBank/DDBJ databases">
        <title>Comparative genomics of Cryptococcus and Kwoniella reveals pathogenesis evolution and contrasting modes of karyotype evolution via chromosome fusion or intercentromeric recombination.</title>
        <authorList>
            <person name="Coelho M.A."/>
            <person name="David-Palma M."/>
            <person name="Shea T."/>
            <person name="Bowers K."/>
            <person name="McGinley-Smith S."/>
            <person name="Mohammad A.W."/>
            <person name="Gnirke A."/>
            <person name="Yurkov A.M."/>
            <person name="Nowrousian M."/>
            <person name="Sun S."/>
            <person name="Cuomo C.A."/>
            <person name="Heitman J."/>
        </authorList>
    </citation>
    <scope>NUCLEOTIDE SEQUENCE</scope>
    <source>
        <strain evidence="11">CBS 12478</strain>
    </source>
</reference>
<protein>
    <recommendedName>
        <fullName evidence="10">Zn(2)-C6 fungal-type domain-containing protein</fullName>
    </recommendedName>
</protein>
<dbReference type="PROSITE" id="PS00463">
    <property type="entry name" value="ZN2_CY6_FUNGAL_1"/>
    <property type="match status" value="1"/>
</dbReference>
<comment type="subcellular location">
    <subcellularLocation>
        <location evidence="1">Nucleus</location>
    </subcellularLocation>
</comment>
<sequence length="691" mass="77300">MSSSADGQPDSKKQKRHIPHVSRACDRCRKRKTRCNGAQPVCDVCSERGWTCEYEEEDKRKTNRELEDLKERVALLESIVLANPRSSRPPPSHPLTTSSLVKLTASRETSEEPSRAPSPTTDGGTIAQGGRQIRHLPAQKPVTHGAPSGDLIRNDEEGYERLQRTSNGPLLHYGATSIWTHQSNQSQGPATPVTSTQSNPPPQRIIDGCVDWSRHLPPGLMVDRSVHDAALAHFAAYYAPWCLVVDMPAFFEDMAICNLIGPSGPPVETRTTYYTPLLHCTTLFLGLYLLGGEWPEKLKDRHEEFIQHCTKLAGIECDLPSVSSLRAINLLSTCQNLKPQVTSGSNLGYTYFAMTFGMIQVLGCEPYVKRGRMSEQELLLRDAAYWAIYLQDILRAIAVGRPAFFASSNPPIPYPKIDRNLDIQRWTVPVSSHWAHSDLQNNGRVNGLKSMQSTIFHWTCKLGALLAGVLETLYSPVSDSETHIQSVKHLGPRLEAWYAAQPTPNPASLPLPHVLLMHMTYHLTTIFLYRPFYRDDINDEPSPAERCNRAAKNILNLLQLYDDLHTIRCGPATFINITSTASTIFLLKAVVEQDRGSDMRATVRDIDALISMMRRLSQTWREAEKATEVMISLRAEWLPGIDSHSSTHPPNINNTSVPDSTAGELHEWFMNQDFYQTAFNRGLGNGWGTET</sequence>
<dbReference type="GO" id="GO:0008270">
    <property type="term" value="F:zinc ion binding"/>
    <property type="evidence" value="ECO:0007669"/>
    <property type="project" value="InterPro"/>
</dbReference>
<keyword evidence="7" id="KW-0539">Nucleus</keyword>
<feature type="region of interest" description="Disordered" evidence="9">
    <location>
        <begin position="1"/>
        <end position="22"/>
    </location>
</feature>
<dbReference type="CDD" id="cd00067">
    <property type="entry name" value="GAL4"/>
    <property type="match status" value="1"/>
</dbReference>
<dbReference type="GO" id="GO:0006351">
    <property type="term" value="P:DNA-templated transcription"/>
    <property type="evidence" value="ECO:0007669"/>
    <property type="project" value="InterPro"/>
</dbReference>
<dbReference type="InterPro" id="IPR007219">
    <property type="entry name" value="XnlR_reg_dom"/>
</dbReference>
<evidence type="ECO:0000256" key="5">
    <source>
        <dbReference type="ARBA" id="ARBA00023125"/>
    </source>
</evidence>
<dbReference type="PANTHER" id="PTHR31313">
    <property type="entry name" value="TY1 ENHANCER ACTIVATOR"/>
    <property type="match status" value="1"/>
</dbReference>
<dbReference type="GO" id="GO:0003677">
    <property type="term" value="F:DNA binding"/>
    <property type="evidence" value="ECO:0007669"/>
    <property type="project" value="UniProtKB-KW"/>
</dbReference>
<keyword evidence="8" id="KW-0175">Coiled coil</keyword>
<dbReference type="Gene3D" id="4.10.240.10">
    <property type="entry name" value="Zn(2)-C6 fungal-type DNA-binding domain"/>
    <property type="match status" value="1"/>
</dbReference>
<dbReference type="CDD" id="cd12148">
    <property type="entry name" value="fungal_TF_MHR"/>
    <property type="match status" value="1"/>
</dbReference>
<name>A0AAJ8LLA5_9TREE</name>
<evidence type="ECO:0000256" key="9">
    <source>
        <dbReference type="SAM" id="MobiDB-lite"/>
    </source>
</evidence>
<evidence type="ECO:0000256" key="4">
    <source>
        <dbReference type="ARBA" id="ARBA00023015"/>
    </source>
</evidence>
<dbReference type="InterPro" id="IPR001138">
    <property type="entry name" value="Zn2Cys6_DnaBD"/>
</dbReference>
<reference evidence="11" key="1">
    <citation type="submission" date="2017-08" db="EMBL/GenBank/DDBJ databases">
        <authorList>
            <person name="Cuomo C."/>
            <person name="Billmyre B."/>
            <person name="Heitman J."/>
        </authorList>
    </citation>
    <scope>NUCLEOTIDE SEQUENCE</scope>
    <source>
        <strain evidence="11">CBS 12478</strain>
    </source>
</reference>
<keyword evidence="4" id="KW-0805">Transcription regulation</keyword>
<dbReference type="RefSeq" id="XP_065823546.1">
    <property type="nucleotide sequence ID" value="XM_065967474.1"/>
</dbReference>
<dbReference type="Proteomes" id="UP000322225">
    <property type="component" value="Chromosome 7"/>
</dbReference>
<dbReference type="GO" id="GO:0005634">
    <property type="term" value="C:nucleus"/>
    <property type="evidence" value="ECO:0007669"/>
    <property type="project" value="UniProtKB-SubCell"/>
</dbReference>
<evidence type="ECO:0000313" key="12">
    <source>
        <dbReference type="Proteomes" id="UP000322225"/>
    </source>
</evidence>
<evidence type="ECO:0000256" key="6">
    <source>
        <dbReference type="ARBA" id="ARBA00023163"/>
    </source>
</evidence>
<dbReference type="AlphaFoldDB" id="A0AAJ8LLA5"/>
<feature type="region of interest" description="Disordered" evidence="9">
    <location>
        <begin position="82"/>
        <end position="128"/>
    </location>
</feature>